<feature type="compositionally biased region" description="Basic and acidic residues" evidence="1">
    <location>
        <begin position="152"/>
        <end position="162"/>
    </location>
</feature>
<protein>
    <submittedName>
        <fullName evidence="2">Uncharacterized protein</fullName>
    </submittedName>
</protein>
<comment type="caution">
    <text evidence="2">The sequence shown here is derived from an EMBL/GenBank/DDBJ whole genome shotgun (WGS) entry which is preliminary data.</text>
</comment>
<reference evidence="2 3" key="1">
    <citation type="submission" date="2020-08" db="EMBL/GenBank/DDBJ databases">
        <title>Sequencing the genomes of 1000 actinobacteria strains.</title>
        <authorList>
            <person name="Klenk H.-P."/>
        </authorList>
    </citation>
    <scope>NUCLEOTIDE SEQUENCE [LARGE SCALE GENOMIC DNA]</scope>
    <source>
        <strain evidence="2 3">DSM 45518</strain>
    </source>
</reference>
<dbReference type="AlphaFoldDB" id="A0A7W7CLE8"/>
<feature type="region of interest" description="Disordered" evidence="1">
    <location>
        <begin position="82"/>
        <end position="216"/>
    </location>
</feature>
<organism evidence="2 3">
    <name type="scientific">Paractinoplanes abujensis</name>
    <dbReference type="NCBI Taxonomy" id="882441"/>
    <lineage>
        <taxon>Bacteria</taxon>
        <taxon>Bacillati</taxon>
        <taxon>Actinomycetota</taxon>
        <taxon>Actinomycetes</taxon>
        <taxon>Micromonosporales</taxon>
        <taxon>Micromonosporaceae</taxon>
        <taxon>Paractinoplanes</taxon>
    </lineage>
</organism>
<name>A0A7W7CLE8_9ACTN</name>
<feature type="compositionally biased region" description="Polar residues" evidence="1">
    <location>
        <begin position="189"/>
        <end position="202"/>
    </location>
</feature>
<keyword evidence="3" id="KW-1185">Reference proteome</keyword>
<accession>A0A7W7CLE8</accession>
<feature type="compositionally biased region" description="Low complexity" evidence="1">
    <location>
        <begin position="140"/>
        <end position="151"/>
    </location>
</feature>
<evidence type="ECO:0000313" key="3">
    <source>
        <dbReference type="Proteomes" id="UP000542742"/>
    </source>
</evidence>
<sequence>MIECLQLAFSMRKNIRMERQLSLFSRSETAAMRDRTAARNYSPSKDKFRREHKRRRDWGLRRRHADKLARIRAERPAWPDVYAASKRPSARKTPAKLATATSRRPKPSQPTPADQATQPTPAHQPTPADQATQPPPAHQPTPADQATQPAPEDQRTQPKLEDEPTQPKPAASRAAEPGGPIDPADPSGSVDSTTPADQSTRQRIGPSAPRSRFKPRVCAAGHQSACGRGGGGGACDGFLFGVAGRHGFGAPDFAGSVRNGRREGHGGLSSTGGADSAGSPVVAGVRSVGLGGCSWWIVSARGADELLWLRLVGGCGDYLMPFSGFGWLKLIILWLSFETLNHELLRRPENGRKRSPLPAADGTTLICYEPCTW</sequence>
<proteinExistence type="predicted"/>
<gene>
    <name evidence="2" type="ORF">BKA14_000780</name>
</gene>
<feature type="region of interest" description="Disordered" evidence="1">
    <location>
        <begin position="30"/>
        <end position="56"/>
    </location>
</feature>
<dbReference type="EMBL" id="JACHMF010000001">
    <property type="protein sequence ID" value="MBB4690632.1"/>
    <property type="molecule type" value="Genomic_DNA"/>
</dbReference>
<evidence type="ECO:0000313" key="2">
    <source>
        <dbReference type="EMBL" id="MBB4690632.1"/>
    </source>
</evidence>
<evidence type="ECO:0000256" key="1">
    <source>
        <dbReference type="SAM" id="MobiDB-lite"/>
    </source>
</evidence>
<dbReference type="Proteomes" id="UP000542742">
    <property type="component" value="Unassembled WGS sequence"/>
</dbReference>
<feature type="compositionally biased region" description="Low complexity" evidence="1">
    <location>
        <begin position="111"/>
        <end position="132"/>
    </location>
</feature>